<feature type="compositionally biased region" description="Low complexity" evidence="10">
    <location>
        <begin position="11"/>
        <end position="26"/>
    </location>
</feature>
<feature type="region of interest" description="Disordered" evidence="10">
    <location>
        <begin position="1"/>
        <end position="26"/>
    </location>
</feature>
<evidence type="ECO:0000256" key="2">
    <source>
        <dbReference type="ARBA" id="ARBA00022448"/>
    </source>
</evidence>
<comment type="caution">
    <text evidence="11">The sequence shown here is derived from an EMBL/GenBank/DDBJ whole genome shotgun (WGS) entry which is preliminary data.</text>
</comment>
<evidence type="ECO:0000256" key="3">
    <source>
        <dbReference type="ARBA" id="ARBA00022475"/>
    </source>
</evidence>
<dbReference type="InterPro" id="IPR038379">
    <property type="entry name" value="SecE_sf"/>
</dbReference>
<keyword evidence="8 9" id="KW-0472">Membrane</keyword>
<comment type="subunit">
    <text evidence="9">Component of the Sec protein translocase complex. Heterotrimer consisting of SecY, SecE and SecG subunits. The heterotrimers can form oligomers, although 1 heterotrimer is thought to be able to translocate proteins. Interacts with the ribosome. Interacts with SecDF, and other proteins may be involved. Interacts with SecA.</text>
</comment>
<evidence type="ECO:0000256" key="1">
    <source>
        <dbReference type="ARBA" id="ARBA00004370"/>
    </source>
</evidence>
<evidence type="ECO:0000313" key="12">
    <source>
        <dbReference type="Proteomes" id="UP001262754"/>
    </source>
</evidence>
<evidence type="ECO:0000256" key="6">
    <source>
        <dbReference type="ARBA" id="ARBA00022989"/>
    </source>
</evidence>
<dbReference type="InterPro" id="IPR005807">
    <property type="entry name" value="SecE_bac"/>
</dbReference>
<evidence type="ECO:0000256" key="9">
    <source>
        <dbReference type="HAMAP-Rule" id="MF_00422"/>
    </source>
</evidence>
<evidence type="ECO:0000256" key="8">
    <source>
        <dbReference type="ARBA" id="ARBA00023136"/>
    </source>
</evidence>
<protein>
    <recommendedName>
        <fullName evidence="9">Protein translocase subunit SecE</fullName>
    </recommendedName>
</protein>
<dbReference type="RefSeq" id="WP_056762585.1">
    <property type="nucleotide sequence ID" value="NZ_BMLD01000016.1"/>
</dbReference>
<dbReference type="NCBIfam" id="TIGR00964">
    <property type="entry name" value="secE_bact"/>
    <property type="match status" value="1"/>
</dbReference>
<keyword evidence="4 9" id="KW-0812">Transmembrane</keyword>
<keyword evidence="12" id="KW-1185">Reference proteome</keyword>
<reference evidence="11 12" key="1">
    <citation type="submission" date="2023-07" db="EMBL/GenBank/DDBJ databases">
        <title>Sorghum-associated microbial communities from plants grown in Nebraska, USA.</title>
        <authorList>
            <person name="Schachtman D."/>
        </authorList>
    </citation>
    <scope>NUCLEOTIDE SEQUENCE [LARGE SCALE GENOMIC DNA]</scope>
    <source>
        <strain evidence="11 12">DS2154</strain>
    </source>
</reference>
<dbReference type="EMBL" id="JAVDRL010000007">
    <property type="protein sequence ID" value="MDR6531834.1"/>
    <property type="molecule type" value="Genomic_DNA"/>
</dbReference>
<feature type="transmembrane region" description="Helical" evidence="9">
    <location>
        <begin position="70"/>
        <end position="95"/>
    </location>
</feature>
<keyword evidence="6 9" id="KW-1133">Transmembrane helix</keyword>
<dbReference type="InterPro" id="IPR001901">
    <property type="entry name" value="Translocase_SecE/Sec61-g"/>
</dbReference>
<keyword evidence="2 9" id="KW-0813">Transport</keyword>
<accession>A0ABU1N071</accession>
<evidence type="ECO:0000256" key="4">
    <source>
        <dbReference type="ARBA" id="ARBA00022692"/>
    </source>
</evidence>
<dbReference type="PANTHER" id="PTHR33910">
    <property type="entry name" value="PROTEIN TRANSLOCASE SUBUNIT SECE"/>
    <property type="match status" value="1"/>
</dbReference>
<sequence length="108" mass="11409">MARKPGSSPSAIKNRAAKTAAALSPSAQGGAATAAAKAPAAPKKPINPVRFAQEVRAEARKITWTTRKETWITSVMVFIMVVLASLFFTFADWILGWGANLLLKIAAG</sequence>
<proteinExistence type="inferred from homology"/>
<dbReference type="Pfam" id="PF00584">
    <property type="entry name" value="SecE"/>
    <property type="match status" value="1"/>
</dbReference>
<gene>
    <name evidence="9" type="primary">secE</name>
    <name evidence="11" type="ORF">J2800_002587</name>
</gene>
<evidence type="ECO:0000313" key="11">
    <source>
        <dbReference type="EMBL" id="MDR6531834.1"/>
    </source>
</evidence>
<dbReference type="Proteomes" id="UP001262754">
    <property type="component" value="Unassembled WGS sequence"/>
</dbReference>
<organism evidence="11 12">
    <name type="scientific">Caulobacter rhizosphaerae</name>
    <dbReference type="NCBI Taxonomy" id="2010972"/>
    <lineage>
        <taxon>Bacteria</taxon>
        <taxon>Pseudomonadati</taxon>
        <taxon>Pseudomonadota</taxon>
        <taxon>Alphaproteobacteria</taxon>
        <taxon>Caulobacterales</taxon>
        <taxon>Caulobacteraceae</taxon>
        <taxon>Caulobacter</taxon>
    </lineage>
</organism>
<dbReference type="PANTHER" id="PTHR33910:SF1">
    <property type="entry name" value="PROTEIN TRANSLOCASE SUBUNIT SECE"/>
    <property type="match status" value="1"/>
</dbReference>
<dbReference type="HAMAP" id="MF_00422">
    <property type="entry name" value="SecE"/>
    <property type="match status" value="1"/>
</dbReference>
<keyword evidence="7 9" id="KW-0811">Translocation</keyword>
<comment type="subcellular location">
    <subcellularLocation>
        <location evidence="9">Cell membrane</location>
        <topology evidence="9">Single-pass membrane protein</topology>
    </subcellularLocation>
    <subcellularLocation>
        <location evidence="1">Membrane</location>
    </subcellularLocation>
</comment>
<evidence type="ECO:0000256" key="10">
    <source>
        <dbReference type="SAM" id="MobiDB-lite"/>
    </source>
</evidence>
<keyword evidence="5 9" id="KW-0653">Protein transport</keyword>
<evidence type="ECO:0000256" key="5">
    <source>
        <dbReference type="ARBA" id="ARBA00022927"/>
    </source>
</evidence>
<comment type="similarity">
    <text evidence="9">Belongs to the SecE/SEC61-gamma family.</text>
</comment>
<evidence type="ECO:0000256" key="7">
    <source>
        <dbReference type="ARBA" id="ARBA00023010"/>
    </source>
</evidence>
<comment type="function">
    <text evidence="9">Essential subunit of the Sec protein translocation channel SecYEG. Clamps together the 2 halves of SecY. May contact the channel plug during translocation.</text>
</comment>
<dbReference type="Gene3D" id="1.20.5.1030">
    <property type="entry name" value="Preprotein translocase secy subunit"/>
    <property type="match status" value="1"/>
</dbReference>
<keyword evidence="3 9" id="KW-1003">Cell membrane</keyword>
<name>A0ABU1N071_9CAUL</name>